<name>A0A3S3P4Y6_9MAGN</name>
<sequence length="80" mass="8385">MCQLSTYGLVPILHTPPLVSFFLCLSPSTEKGTKTGAKDLASSFVLPPITTVRSLGSAHHHRPIVLTIGLGASDNDPSAD</sequence>
<dbReference type="EMBL" id="QPKB01000004">
    <property type="protein sequence ID" value="RWR83075.1"/>
    <property type="molecule type" value="Genomic_DNA"/>
</dbReference>
<reference evidence="1 2" key="1">
    <citation type="journal article" date="2019" name="Nat. Plants">
        <title>Stout camphor tree genome fills gaps in understanding of flowering plant genome evolution.</title>
        <authorList>
            <person name="Chaw S.M."/>
            <person name="Liu Y.C."/>
            <person name="Wu Y.W."/>
            <person name="Wang H.Y."/>
            <person name="Lin C.I."/>
            <person name="Wu C.S."/>
            <person name="Ke H.M."/>
            <person name="Chang L.Y."/>
            <person name="Hsu C.Y."/>
            <person name="Yang H.T."/>
            <person name="Sudianto E."/>
            <person name="Hsu M.H."/>
            <person name="Wu K.P."/>
            <person name="Wang L.N."/>
            <person name="Leebens-Mack J.H."/>
            <person name="Tsai I.J."/>
        </authorList>
    </citation>
    <scope>NUCLEOTIDE SEQUENCE [LARGE SCALE GENOMIC DNA]</scope>
    <source>
        <strain evidence="2">cv. Chaw 1501</strain>
        <tissue evidence="1">Young leaves</tissue>
    </source>
</reference>
<gene>
    <name evidence="1" type="ORF">CKAN_01181700</name>
</gene>
<dbReference type="AlphaFoldDB" id="A0A3S3P4Y6"/>
<evidence type="ECO:0000313" key="2">
    <source>
        <dbReference type="Proteomes" id="UP000283530"/>
    </source>
</evidence>
<accession>A0A3S3P4Y6</accession>
<protein>
    <submittedName>
        <fullName evidence="1">Uncharacterized protein</fullName>
    </submittedName>
</protein>
<keyword evidence="2" id="KW-1185">Reference proteome</keyword>
<evidence type="ECO:0000313" key="1">
    <source>
        <dbReference type="EMBL" id="RWR83075.1"/>
    </source>
</evidence>
<proteinExistence type="predicted"/>
<dbReference type="OrthoDB" id="10427571at2759"/>
<organism evidence="1 2">
    <name type="scientific">Cinnamomum micranthum f. kanehirae</name>
    <dbReference type="NCBI Taxonomy" id="337451"/>
    <lineage>
        <taxon>Eukaryota</taxon>
        <taxon>Viridiplantae</taxon>
        <taxon>Streptophyta</taxon>
        <taxon>Embryophyta</taxon>
        <taxon>Tracheophyta</taxon>
        <taxon>Spermatophyta</taxon>
        <taxon>Magnoliopsida</taxon>
        <taxon>Magnoliidae</taxon>
        <taxon>Laurales</taxon>
        <taxon>Lauraceae</taxon>
        <taxon>Cinnamomum</taxon>
    </lineage>
</organism>
<dbReference type="Proteomes" id="UP000283530">
    <property type="component" value="Unassembled WGS sequence"/>
</dbReference>
<comment type="caution">
    <text evidence="1">The sequence shown here is derived from an EMBL/GenBank/DDBJ whole genome shotgun (WGS) entry which is preliminary data.</text>
</comment>